<dbReference type="Proteomes" id="UP001375382">
    <property type="component" value="Unassembled WGS sequence"/>
</dbReference>
<evidence type="ECO:0000313" key="1">
    <source>
        <dbReference type="EMBL" id="MEH8019321.1"/>
    </source>
</evidence>
<gene>
    <name evidence="1" type="ORF">MN202_18960</name>
</gene>
<proteinExistence type="predicted"/>
<reference evidence="1 2" key="1">
    <citation type="journal article" date="2023" name="Ecotoxicol. Environ. Saf.">
        <title>Mercury remediation potential of mercury-resistant strain Rheinheimera metallidurans sp. nov. isolated from a municipal waste dumping site.</title>
        <authorList>
            <person name="Yadav V."/>
            <person name="Manjhi A."/>
            <person name="Vadakedath N."/>
        </authorList>
    </citation>
    <scope>NUCLEOTIDE SEQUENCE [LARGE SCALE GENOMIC DNA]</scope>
    <source>
        <strain evidence="1 2">E-49</strain>
    </source>
</reference>
<name>A0ABU8CBF4_9GAMM</name>
<accession>A0ABU8CBF4</accession>
<dbReference type="Pfam" id="PF10387">
    <property type="entry name" value="DUF2442"/>
    <property type="match status" value="1"/>
</dbReference>
<comment type="caution">
    <text evidence="1">The sequence shown here is derived from an EMBL/GenBank/DDBJ whole genome shotgun (WGS) entry which is preliminary data.</text>
</comment>
<sequence length="88" mass="9853">MYPSVKAVAPLDNYLLAVSFDNGEKGILDMKPYLDFGVFKRLQDVEAFNRVRVSFDTIEWDAGVDLAPEFVYSKSQRSAAEKVTTVTA</sequence>
<dbReference type="InterPro" id="IPR018841">
    <property type="entry name" value="DUF2442"/>
</dbReference>
<dbReference type="RefSeq" id="WP_335737718.1">
    <property type="nucleotide sequence ID" value="NZ_JALAAR010000024.1"/>
</dbReference>
<dbReference type="InterPro" id="IPR036782">
    <property type="entry name" value="NE0471-like_N"/>
</dbReference>
<protein>
    <submittedName>
        <fullName evidence="1">DUF2442 domain-containing protein</fullName>
    </submittedName>
</protein>
<dbReference type="SUPFAM" id="SSF143880">
    <property type="entry name" value="NE0471 N-terminal domain-like"/>
    <property type="match status" value="1"/>
</dbReference>
<dbReference type="EMBL" id="JALAAR010000024">
    <property type="protein sequence ID" value="MEH8019321.1"/>
    <property type="molecule type" value="Genomic_DNA"/>
</dbReference>
<evidence type="ECO:0000313" key="2">
    <source>
        <dbReference type="Proteomes" id="UP001375382"/>
    </source>
</evidence>
<dbReference type="Gene3D" id="3.30.2020.10">
    <property type="entry name" value="NE0471-like N-terminal domain"/>
    <property type="match status" value="1"/>
</dbReference>
<organism evidence="1 2">
    <name type="scientific">Rheinheimera muenzenbergensis</name>
    <dbReference type="NCBI Taxonomy" id="1193628"/>
    <lineage>
        <taxon>Bacteria</taxon>
        <taxon>Pseudomonadati</taxon>
        <taxon>Pseudomonadota</taxon>
        <taxon>Gammaproteobacteria</taxon>
        <taxon>Chromatiales</taxon>
        <taxon>Chromatiaceae</taxon>
        <taxon>Rheinheimera</taxon>
    </lineage>
</organism>
<keyword evidence="2" id="KW-1185">Reference proteome</keyword>